<dbReference type="AlphaFoldDB" id="A0A284SBH2"/>
<dbReference type="Proteomes" id="UP000219338">
    <property type="component" value="Unassembled WGS sequence"/>
</dbReference>
<keyword evidence="2" id="KW-1185">Reference proteome</keyword>
<accession>A0A284SBH2</accession>
<reference evidence="2" key="1">
    <citation type="journal article" date="2017" name="Nat. Ecol. Evol.">
        <title>Genome expansion and lineage-specific genetic innovations in the forest pathogenic fungi Armillaria.</title>
        <authorList>
            <person name="Sipos G."/>
            <person name="Prasanna A.N."/>
            <person name="Walter M.C."/>
            <person name="O'Connor E."/>
            <person name="Balint B."/>
            <person name="Krizsan K."/>
            <person name="Kiss B."/>
            <person name="Hess J."/>
            <person name="Varga T."/>
            <person name="Slot J."/>
            <person name="Riley R."/>
            <person name="Boka B."/>
            <person name="Rigling D."/>
            <person name="Barry K."/>
            <person name="Lee J."/>
            <person name="Mihaltcheva S."/>
            <person name="LaButti K."/>
            <person name="Lipzen A."/>
            <person name="Waldron R."/>
            <person name="Moloney N.M."/>
            <person name="Sperisen C."/>
            <person name="Kredics L."/>
            <person name="Vagvoelgyi C."/>
            <person name="Patrignani A."/>
            <person name="Fitzpatrick D."/>
            <person name="Nagy I."/>
            <person name="Doyle S."/>
            <person name="Anderson J.B."/>
            <person name="Grigoriev I.V."/>
            <person name="Gueldener U."/>
            <person name="Muensterkoetter M."/>
            <person name="Nagy L.G."/>
        </authorList>
    </citation>
    <scope>NUCLEOTIDE SEQUENCE [LARGE SCALE GENOMIC DNA]</scope>
    <source>
        <strain evidence="2">C18/9</strain>
    </source>
</reference>
<sequence length="150" mass="16399">MSSKIEDLQGEMDSSIVSSTLKNGVLVGRDWAMLNKIETSQSQTDGTIVFSTLKNGDAEMTVLVGAAVMREWLFSWGMGVFFYTWGIGSDNGIRGGLNGTIVARTFKNGGPSSMMIVERSLSEGGMRMGQWWWVKGELMASSDEAGYRHP</sequence>
<dbReference type="EMBL" id="FUEG01000057">
    <property type="protein sequence ID" value="SJL18326.1"/>
    <property type="molecule type" value="Genomic_DNA"/>
</dbReference>
<organism evidence="1 2">
    <name type="scientific">Armillaria ostoyae</name>
    <name type="common">Armillaria root rot fungus</name>
    <dbReference type="NCBI Taxonomy" id="47428"/>
    <lineage>
        <taxon>Eukaryota</taxon>
        <taxon>Fungi</taxon>
        <taxon>Dikarya</taxon>
        <taxon>Basidiomycota</taxon>
        <taxon>Agaricomycotina</taxon>
        <taxon>Agaricomycetes</taxon>
        <taxon>Agaricomycetidae</taxon>
        <taxon>Agaricales</taxon>
        <taxon>Marasmiineae</taxon>
        <taxon>Physalacriaceae</taxon>
        <taxon>Armillaria</taxon>
    </lineage>
</organism>
<evidence type="ECO:0000313" key="1">
    <source>
        <dbReference type="EMBL" id="SJL18326.1"/>
    </source>
</evidence>
<gene>
    <name evidence="1" type="ORF">ARMOST_21912</name>
</gene>
<proteinExistence type="predicted"/>
<evidence type="ECO:0000313" key="2">
    <source>
        <dbReference type="Proteomes" id="UP000219338"/>
    </source>
</evidence>
<protein>
    <submittedName>
        <fullName evidence="1">Uncharacterized protein</fullName>
    </submittedName>
</protein>
<name>A0A284SBH2_ARMOS</name>